<keyword evidence="2" id="KW-1185">Reference proteome</keyword>
<dbReference type="Proteomes" id="UP000008281">
    <property type="component" value="Unassembled WGS sequence"/>
</dbReference>
<dbReference type="Gene3D" id="3.30.160.60">
    <property type="entry name" value="Classic Zinc Finger"/>
    <property type="match status" value="1"/>
</dbReference>
<dbReference type="SUPFAM" id="SSF57845">
    <property type="entry name" value="B-box zinc-binding domain"/>
    <property type="match status" value="1"/>
</dbReference>
<protein>
    <recommendedName>
        <fullName evidence="3">B box-type domain-containing protein</fullName>
    </recommendedName>
</protein>
<dbReference type="EMBL" id="DS268431">
    <property type="protein sequence ID" value="EFO96724.1"/>
    <property type="molecule type" value="Genomic_DNA"/>
</dbReference>
<gene>
    <name evidence="1" type="ORF">CRE_17165</name>
</gene>
<evidence type="ECO:0008006" key="3">
    <source>
        <dbReference type="Google" id="ProtNLM"/>
    </source>
</evidence>
<dbReference type="InParanoid" id="E3MAH1"/>
<dbReference type="HOGENOM" id="CLU_1887669_0_0_1"/>
<evidence type="ECO:0000313" key="1">
    <source>
        <dbReference type="EMBL" id="EFO96724.1"/>
    </source>
</evidence>
<accession>E3MAH1</accession>
<reference evidence="1" key="1">
    <citation type="submission" date="2007-07" db="EMBL/GenBank/DDBJ databases">
        <title>PCAP assembly of the Caenorhabditis remanei genome.</title>
        <authorList>
            <consortium name="The Caenorhabditis remanei Sequencing Consortium"/>
            <person name="Wilson R.K."/>
        </authorList>
    </citation>
    <scope>NUCLEOTIDE SEQUENCE [LARGE SCALE GENOMIC DNA]</scope>
    <source>
        <strain evidence="1">PB4641</strain>
    </source>
</reference>
<sequence>MSLVLQVQFKMALYRRYLKRKCPSYSDDEEEEECVIQKLKDMAQSPPVIEGARENSSSPCLKHKDQSGAYQMHLYVCWDESEFICHQCWIEEHQGHKCYDINFLVDYYRRTLRDSIALVKKKIREVKECQAPHEE</sequence>
<name>E3MAH1_CAERE</name>
<proteinExistence type="predicted"/>
<dbReference type="AlphaFoldDB" id="E3MAH1"/>
<organism evidence="2">
    <name type="scientific">Caenorhabditis remanei</name>
    <name type="common">Caenorhabditis vulgaris</name>
    <dbReference type="NCBI Taxonomy" id="31234"/>
    <lineage>
        <taxon>Eukaryota</taxon>
        <taxon>Metazoa</taxon>
        <taxon>Ecdysozoa</taxon>
        <taxon>Nematoda</taxon>
        <taxon>Chromadorea</taxon>
        <taxon>Rhabditida</taxon>
        <taxon>Rhabditina</taxon>
        <taxon>Rhabditomorpha</taxon>
        <taxon>Rhabditoidea</taxon>
        <taxon>Rhabditidae</taxon>
        <taxon>Peloderinae</taxon>
        <taxon>Caenorhabditis</taxon>
    </lineage>
</organism>
<evidence type="ECO:0000313" key="2">
    <source>
        <dbReference type="Proteomes" id="UP000008281"/>
    </source>
</evidence>